<dbReference type="HOGENOM" id="CLU_175936_0_0_1"/>
<feature type="non-terminal residue" evidence="2">
    <location>
        <position position="1"/>
    </location>
</feature>
<accession>A7T4V9</accession>
<organism evidence="2 3">
    <name type="scientific">Nematostella vectensis</name>
    <name type="common">Starlet sea anemone</name>
    <dbReference type="NCBI Taxonomy" id="45351"/>
    <lineage>
        <taxon>Eukaryota</taxon>
        <taxon>Metazoa</taxon>
        <taxon>Cnidaria</taxon>
        <taxon>Anthozoa</taxon>
        <taxon>Hexacorallia</taxon>
        <taxon>Actiniaria</taxon>
        <taxon>Edwardsiidae</taxon>
        <taxon>Nematostella</taxon>
    </lineage>
</organism>
<dbReference type="PhylomeDB" id="A7T4V9"/>
<feature type="non-terminal residue" evidence="2">
    <location>
        <position position="74"/>
    </location>
</feature>
<dbReference type="PANTHER" id="PTHR46559">
    <property type="entry name" value="TYROSINE-PROTEIN PHOSPHATASE NON-RECEPTOR TYPE 11"/>
    <property type="match status" value="1"/>
</dbReference>
<evidence type="ECO:0000313" key="3">
    <source>
        <dbReference type="Proteomes" id="UP000001593"/>
    </source>
</evidence>
<proteinExistence type="predicted"/>
<dbReference type="eggNOG" id="KOG0790">
    <property type="taxonomic scope" value="Eukaryota"/>
</dbReference>
<keyword evidence="3" id="KW-1185">Reference proteome</keyword>
<dbReference type="InterPro" id="IPR036860">
    <property type="entry name" value="SH2_dom_sf"/>
</dbReference>
<dbReference type="EMBL" id="DS470974">
    <property type="protein sequence ID" value="EDO29005.1"/>
    <property type="molecule type" value="Genomic_DNA"/>
</dbReference>
<keyword evidence="1" id="KW-0175">Coiled coil</keyword>
<evidence type="ECO:0008006" key="4">
    <source>
        <dbReference type="Google" id="ProtNLM"/>
    </source>
</evidence>
<protein>
    <recommendedName>
        <fullName evidence="4">SH2 domain-containing protein</fullName>
    </recommendedName>
</protein>
<dbReference type="InParanoid" id="A7T4V9"/>
<dbReference type="Proteomes" id="UP000001593">
    <property type="component" value="Unassembled WGS sequence"/>
</dbReference>
<evidence type="ECO:0000313" key="2">
    <source>
        <dbReference type="EMBL" id="EDO29005.1"/>
    </source>
</evidence>
<dbReference type="Gene3D" id="3.30.505.10">
    <property type="entry name" value="SH2 domain"/>
    <property type="match status" value="1"/>
</dbReference>
<dbReference type="AlphaFoldDB" id="A7T4V9"/>
<evidence type="ECO:0000256" key="1">
    <source>
        <dbReference type="SAM" id="Coils"/>
    </source>
</evidence>
<dbReference type="STRING" id="45351.A7T4V9"/>
<reference evidence="2 3" key="1">
    <citation type="journal article" date="2007" name="Science">
        <title>Sea anemone genome reveals ancestral eumetazoan gene repertoire and genomic organization.</title>
        <authorList>
            <person name="Putnam N.H."/>
            <person name="Srivastava M."/>
            <person name="Hellsten U."/>
            <person name="Dirks B."/>
            <person name="Chapman J."/>
            <person name="Salamov A."/>
            <person name="Terry A."/>
            <person name="Shapiro H."/>
            <person name="Lindquist E."/>
            <person name="Kapitonov V.V."/>
            <person name="Jurka J."/>
            <person name="Genikhovich G."/>
            <person name="Grigoriev I.V."/>
            <person name="Lucas S.M."/>
            <person name="Steele R.E."/>
            <person name="Finnerty J.R."/>
            <person name="Technau U."/>
            <person name="Martindale M.Q."/>
            <person name="Rokhsar D.S."/>
        </authorList>
    </citation>
    <scope>NUCLEOTIDE SEQUENCE [LARGE SCALE GENOMIC DNA]</scope>
    <source>
        <strain evidence="3">CH2 X CH6</strain>
    </source>
</reference>
<dbReference type="SUPFAM" id="SSF55550">
    <property type="entry name" value="SH2 domain"/>
    <property type="match status" value="1"/>
</dbReference>
<feature type="coiled-coil region" evidence="1">
    <location>
        <begin position="39"/>
        <end position="66"/>
    </location>
</feature>
<sequence>KYDVGGGEMFEDLTDLVEHYKKNPMVEKSGTVVHLRNPFNATRINAASIEDRVKELQKENKNVTGKAGFYEEFE</sequence>
<dbReference type="PANTHER" id="PTHR46559:SF3">
    <property type="entry name" value="TYROSINE-PROTEIN PHOSPHATASE NON-RECEPTOR TYPE"/>
    <property type="match status" value="1"/>
</dbReference>
<name>A7T4V9_NEMVE</name>
<gene>
    <name evidence="2" type="ORF">NEMVEDRAFT_v1g8255</name>
</gene>